<name>A0ABX1T107_9BIFI</name>
<dbReference type="InterPro" id="IPR025329">
    <property type="entry name" value="DUF4235"/>
</dbReference>
<reference evidence="2 3" key="1">
    <citation type="submission" date="2020-02" db="EMBL/GenBank/DDBJ databases">
        <title>Characterization of phylogenetic diversity of novel bifidobacterial species isolated in Czech ZOOs.</title>
        <authorList>
            <person name="Lugli G.A."/>
            <person name="Vera N.B."/>
            <person name="Ventura M."/>
        </authorList>
    </citation>
    <scope>NUCLEOTIDE SEQUENCE [LARGE SCALE GENOMIC DNA]</scope>
    <source>
        <strain evidence="2 3">DSM 109963</strain>
    </source>
</reference>
<evidence type="ECO:0008006" key="4">
    <source>
        <dbReference type="Google" id="ProtNLM"/>
    </source>
</evidence>
<dbReference type="Pfam" id="PF14019">
    <property type="entry name" value="DUF4235"/>
    <property type="match status" value="1"/>
</dbReference>
<dbReference type="EMBL" id="JAAIIJ010000026">
    <property type="protein sequence ID" value="NMN02681.1"/>
    <property type="molecule type" value="Genomic_DNA"/>
</dbReference>
<proteinExistence type="predicted"/>
<accession>A0ABX1T107</accession>
<gene>
    <name evidence="2" type="ORF">G1C94_1303</name>
</gene>
<keyword evidence="1" id="KW-0472">Membrane</keyword>
<evidence type="ECO:0000256" key="1">
    <source>
        <dbReference type="SAM" id="Phobius"/>
    </source>
</evidence>
<evidence type="ECO:0000313" key="2">
    <source>
        <dbReference type="EMBL" id="NMN02681.1"/>
    </source>
</evidence>
<keyword evidence="1" id="KW-1133">Transmembrane helix</keyword>
<protein>
    <recommendedName>
        <fullName evidence="4">DUF4235 domain-containing protein</fullName>
    </recommendedName>
</protein>
<sequence length="121" mass="12858">MHNTDSGSDSASGADKAIESLQRIDGKVDELRSQMMSDPDSLGDKLLKMAIPAVTGLVAGHLFQMVWDKGTNRLDAEEEAQQGLLMSIAFAAASAAFGAVVSTLSGRGSQALVDRRHRKRS</sequence>
<organism evidence="2 3">
    <name type="scientific">Bifidobacterium panos</name>
    <dbReference type="NCBI Taxonomy" id="2675321"/>
    <lineage>
        <taxon>Bacteria</taxon>
        <taxon>Bacillati</taxon>
        <taxon>Actinomycetota</taxon>
        <taxon>Actinomycetes</taxon>
        <taxon>Bifidobacteriales</taxon>
        <taxon>Bifidobacteriaceae</taxon>
        <taxon>Bifidobacterium</taxon>
    </lineage>
</organism>
<dbReference type="Proteomes" id="UP000553756">
    <property type="component" value="Unassembled WGS sequence"/>
</dbReference>
<keyword evidence="3" id="KW-1185">Reference proteome</keyword>
<keyword evidence="1" id="KW-0812">Transmembrane</keyword>
<feature type="transmembrane region" description="Helical" evidence="1">
    <location>
        <begin position="84"/>
        <end position="106"/>
    </location>
</feature>
<evidence type="ECO:0000313" key="3">
    <source>
        <dbReference type="Proteomes" id="UP000553756"/>
    </source>
</evidence>
<comment type="caution">
    <text evidence="2">The sequence shown here is derived from an EMBL/GenBank/DDBJ whole genome shotgun (WGS) entry which is preliminary data.</text>
</comment>